<evidence type="ECO:0000313" key="1">
    <source>
        <dbReference type="EMBL" id="VEP13925.1"/>
    </source>
</evidence>
<dbReference type="Proteomes" id="UP000320055">
    <property type="component" value="Unassembled WGS sequence"/>
</dbReference>
<dbReference type="PANTHER" id="PTHR39517">
    <property type="entry name" value="SLL0192 PROTEIN"/>
    <property type="match status" value="1"/>
</dbReference>
<dbReference type="EMBL" id="CAACVJ010000145">
    <property type="protein sequence ID" value="VEP13925.1"/>
    <property type="molecule type" value="Genomic_DNA"/>
</dbReference>
<gene>
    <name evidence="1" type="ORF">H1P_2290005</name>
</gene>
<evidence type="ECO:0008006" key="3">
    <source>
        <dbReference type="Google" id="ProtNLM"/>
    </source>
</evidence>
<sequence length="403" mass="44695">MKLLIVSNGHGEDIIAVRIIEQLQISLNNLEITALPIVGEGYAYKKLHIPIAGKVQIMPSGGFVYMSKNHLFSDIQGGLLQLTVEQLKVVKQWGKTQYPIVAVGDIVPLLFARLSGSNYAFVGTAKSEYYLRDSHGTWLEQTSWLEKQFGSVYLPWERWLMSGAISVYPRDTLTTTILQQQGIKAHNLGNPMMDGFAVSSTSERLDRTLKIVLLPGSRQKEALRNWQQILAAVSEIVNNLTEYELIFYAAIAPTVDITLFQQLLLANGWKQSSSEKLLFEQRKATLWLAQNAYNQYLQEAHLAIAMAGTATEQFVGLGKPVITMPGEGPQCTFAFMEAQSRLLGCSILLQESPTEVVPTIKSLLNAPDWLKAIAKNGRARMGNPGAAQRIAHHLKTTLLQKSS</sequence>
<protein>
    <recommendedName>
        <fullName evidence="3">Lipid-A-disaccharide synthase</fullName>
    </recommendedName>
</protein>
<dbReference type="InterPro" id="IPR019994">
    <property type="entry name" value="Lipid-A-disac_synthase-rel_put"/>
</dbReference>
<name>A0A563VRB8_9CYAN</name>
<dbReference type="SUPFAM" id="SSF53756">
    <property type="entry name" value="UDP-Glycosyltransferase/glycogen phosphorylase"/>
    <property type="match status" value="1"/>
</dbReference>
<dbReference type="RefSeq" id="WP_144872203.1">
    <property type="nucleotide sequence ID" value="NZ_LR213974.1"/>
</dbReference>
<proteinExistence type="predicted"/>
<organism evidence="1 2">
    <name type="scientific">Hyella patelloides LEGE 07179</name>
    <dbReference type="NCBI Taxonomy" id="945734"/>
    <lineage>
        <taxon>Bacteria</taxon>
        <taxon>Bacillati</taxon>
        <taxon>Cyanobacteriota</taxon>
        <taxon>Cyanophyceae</taxon>
        <taxon>Pleurocapsales</taxon>
        <taxon>Hyellaceae</taxon>
        <taxon>Hyella</taxon>
    </lineage>
</organism>
<dbReference type="PANTHER" id="PTHR39517:SF1">
    <property type="entry name" value="LIPID-A-DISACCHARIDE SYNTHASE"/>
    <property type="match status" value="1"/>
</dbReference>
<dbReference type="NCBIfam" id="TIGR03492">
    <property type="entry name" value="lipid-A-disaccharide synthase-related protein"/>
    <property type="match status" value="1"/>
</dbReference>
<accession>A0A563VRB8</accession>
<dbReference type="AlphaFoldDB" id="A0A563VRB8"/>
<evidence type="ECO:0000313" key="2">
    <source>
        <dbReference type="Proteomes" id="UP000320055"/>
    </source>
</evidence>
<reference evidence="1 2" key="1">
    <citation type="submission" date="2019-01" db="EMBL/GenBank/DDBJ databases">
        <authorList>
            <person name="Brito A."/>
        </authorList>
    </citation>
    <scope>NUCLEOTIDE SEQUENCE [LARGE SCALE GENOMIC DNA]</scope>
    <source>
        <strain evidence="1">1</strain>
    </source>
</reference>
<keyword evidence="2" id="KW-1185">Reference proteome</keyword>
<dbReference type="OrthoDB" id="29253at2"/>